<evidence type="ECO:0000313" key="3">
    <source>
        <dbReference type="EMBL" id="KAJ8930795.1"/>
    </source>
</evidence>
<gene>
    <name evidence="3" type="ORF">NQ314_016372</name>
</gene>
<feature type="transmembrane region" description="Helical" evidence="2">
    <location>
        <begin position="52"/>
        <end position="75"/>
    </location>
</feature>
<reference evidence="3" key="1">
    <citation type="journal article" date="2023" name="Insect Mol. Biol.">
        <title>Genome sequencing provides insights into the evolution of gene families encoding plant cell wall-degrading enzymes in longhorned beetles.</title>
        <authorList>
            <person name="Shin N.R."/>
            <person name="Okamura Y."/>
            <person name="Kirsch R."/>
            <person name="Pauchet Y."/>
        </authorList>
    </citation>
    <scope>NUCLEOTIDE SEQUENCE</scope>
    <source>
        <strain evidence="3">RBIC_L_NR</strain>
    </source>
</reference>
<sequence>MAIYKENVKEIADLILDQEMTGLEKAVWWTEYVLRHRGTDHFRDPSVDLPLYQYYLLDVICFVLTALLFTIYILYKTITLLWKTIKWLFKIGVRKKIKTS</sequence>
<dbReference type="GO" id="GO:0008194">
    <property type="term" value="F:UDP-glycosyltransferase activity"/>
    <property type="evidence" value="ECO:0007669"/>
    <property type="project" value="InterPro"/>
</dbReference>
<dbReference type="SUPFAM" id="SSF53756">
    <property type="entry name" value="UDP-Glycosyltransferase/glycogen phosphorylase"/>
    <property type="match status" value="1"/>
</dbReference>
<keyword evidence="2" id="KW-1133">Transmembrane helix</keyword>
<evidence type="ECO:0000256" key="1">
    <source>
        <dbReference type="ARBA" id="ARBA00022679"/>
    </source>
</evidence>
<comment type="caution">
    <text evidence="3">The sequence shown here is derived from an EMBL/GenBank/DDBJ whole genome shotgun (WGS) entry which is preliminary data.</text>
</comment>
<keyword evidence="2" id="KW-0472">Membrane</keyword>
<organism evidence="3 4">
    <name type="scientific">Rhamnusium bicolor</name>
    <dbReference type="NCBI Taxonomy" id="1586634"/>
    <lineage>
        <taxon>Eukaryota</taxon>
        <taxon>Metazoa</taxon>
        <taxon>Ecdysozoa</taxon>
        <taxon>Arthropoda</taxon>
        <taxon>Hexapoda</taxon>
        <taxon>Insecta</taxon>
        <taxon>Pterygota</taxon>
        <taxon>Neoptera</taxon>
        <taxon>Endopterygota</taxon>
        <taxon>Coleoptera</taxon>
        <taxon>Polyphaga</taxon>
        <taxon>Cucujiformia</taxon>
        <taxon>Chrysomeloidea</taxon>
        <taxon>Cerambycidae</taxon>
        <taxon>Lepturinae</taxon>
        <taxon>Rhagiini</taxon>
        <taxon>Rhamnusium</taxon>
    </lineage>
</organism>
<dbReference type="EMBL" id="JANEYF010004543">
    <property type="protein sequence ID" value="KAJ8930795.1"/>
    <property type="molecule type" value="Genomic_DNA"/>
</dbReference>
<evidence type="ECO:0000256" key="2">
    <source>
        <dbReference type="SAM" id="Phobius"/>
    </source>
</evidence>
<evidence type="ECO:0000313" key="4">
    <source>
        <dbReference type="Proteomes" id="UP001162156"/>
    </source>
</evidence>
<keyword evidence="2" id="KW-0812">Transmembrane</keyword>
<keyword evidence="1" id="KW-0808">Transferase</keyword>
<dbReference type="Pfam" id="PF00201">
    <property type="entry name" value="UDPGT"/>
    <property type="match status" value="1"/>
</dbReference>
<dbReference type="Proteomes" id="UP001162156">
    <property type="component" value="Unassembled WGS sequence"/>
</dbReference>
<accession>A0AAV8WX33</accession>
<dbReference type="InterPro" id="IPR002213">
    <property type="entry name" value="UDP_glucos_trans"/>
</dbReference>
<keyword evidence="4" id="KW-1185">Reference proteome</keyword>
<proteinExistence type="predicted"/>
<dbReference type="AlphaFoldDB" id="A0AAV8WX33"/>
<protein>
    <submittedName>
        <fullName evidence="3">Uncharacterized protein</fullName>
    </submittedName>
</protein>
<name>A0AAV8WX33_9CUCU</name>